<dbReference type="PANTHER" id="PTHR35882:SF1">
    <property type="match status" value="1"/>
</dbReference>
<accession>A0ABY8PNH6</accession>
<feature type="transmembrane region" description="Helical" evidence="1">
    <location>
        <begin position="6"/>
        <end position="22"/>
    </location>
</feature>
<evidence type="ECO:0000313" key="4">
    <source>
        <dbReference type="Proteomes" id="UP001232493"/>
    </source>
</evidence>
<feature type="domain" description="Glycoside-hydrolase family GH114 TIM-barrel" evidence="2">
    <location>
        <begin position="56"/>
        <end position="263"/>
    </location>
</feature>
<gene>
    <name evidence="3" type="ORF">JRV97_07315</name>
</gene>
<name>A0ABY8PNH6_9BACT</name>
<protein>
    <submittedName>
        <fullName evidence="3">Endo alpha-1,4 polygalactosaminidase</fullName>
    </submittedName>
</protein>
<dbReference type="NCBIfam" id="TIGR01370">
    <property type="entry name" value="MJ1477/TM1410 family putative glycoside hydrolase"/>
    <property type="match status" value="1"/>
</dbReference>
<dbReference type="SUPFAM" id="SSF51445">
    <property type="entry name" value="(Trans)glycosidases"/>
    <property type="match status" value="1"/>
</dbReference>
<dbReference type="Proteomes" id="UP001232493">
    <property type="component" value="Chromosome"/>
</dbReference>
<sequence>MSKELIIITSVFILLISFFFIPKKEIIEVPMIYQINGPNIDNIISNYKPKFAILDYSKDGTEEKKFTHDEINKLKNMDIIPLAYLSIGEAEDYRYYWKDSWNENPPSWLDGENPRWPGNYKVKYWYNEWKNVIFDYLDKIIDQGFMGVYLDLIDSYKFWAENGYDIESTASEMIKFVIEIAEYARKKNPVFLVIPQNAEDILKYDKNNQYLYSISGIGVESLFYKKTRKRSEKYVNNRLKYILKIKNVGKFVLVTDYVYDQKNPSEKIILDFINLCEKYGFYGYPANVNQKLNDISGALKYYKVKEVKK</sequence>
<dbReference type="PRINTS" id="PR01545">
    <property type="entry name" value="THEMAYE10DUF"/>
</dbReference>
<organism evidence="3 4">
    <name type="scientific">Marinitoga aeolica</name>
    <dbReference type="NCBI Taxonomy" id="2809031"/>
    <lineage>
        <taxon>Bacteria</taxon>
        <taxon>Thermotogati</taxon>
        <taxon>Thermotogota</taxon>
        <taxon>Thermotogae</taxon>
        <taxon>Petrotogales</taxon>
        <taxon>Petrotogaceae</taxon>
        <taxon>Marinitoga</taxon>
    </lineage>
</organism>
<dbReference type="Pfam" id="PF03537">
    <property type="entry name" value="Glyco_hydro_114"/>
    <property type="match status" value="1"/>
</dbReference>
<dbReference type="EMBL" id="CP069362">
    <property type="protein sequence ID" value="WGS64184.1"/>
    <property type="molecule type" value="Genomic_DNA"/>
</dbReference>
<dbReference type="RefSeq" id="WP_280997627.1">
    <property type="nucleotide sequence ID" value="NZ_CP069362.1"/>
</dbReference>
<evidence type="ECO:0000259" key="2">
    <source>
        <dbReference type="Pfam" id="PF03537"/>
    </source>
</evidence>
<reference evidence="3 4" key="1">
    <citation type="submission" date="2021-02" db="EMBL/GenBank/DDBJ databases">
        <title>Characterization of Marinitoga sp. nov. str. BP5-C20A.</title>
        <authorList>
            <person name="Erauso G."/>
            <person name="Postec A."/>
        </authorList>
    </citation>
    <scope>NUCLEOTIDE SEQUENCE [LARGE SCALE GENOMIC DNA]</scope>
    <source>
        <strain evidence="3 4">BP5-C20A</strain>
    </source>
</reference>
<dbReference type="InterPro" id="IPR004352">
    <property type="entry name" value="GH114_TIM-barrel"/>
</dbReference>
<keyword evidence="1" id="KW-0812">Transmembrane</keyword>
<dbReference type="InterPro" id="IPR016062">
    <property type="entry name" value="TM1410-rel"/>
</dbReference>
<dbReference type="InterPro" id="IPR016063">
    <property type="entry name" value="TM1410_Glycdase"/>
</dbReference>
<proteinExistence type="predicted"/>
<dbReference type="PANTHER" id="PTHR35882">
    <property type="entry name" value="PELA"/>
    <property type="match status" value="1"/>
</dbReference>
<dbReference type="InterPro" id="IPR013785">
    <property type="entry name" value="Aldolase_TIM"/>
</dbReference>
<keyword evidence="1" id="KW-0472">Membrane</keyword>
<dbReference type="Gene3D" id="3.20.20.70">
    <property type="entry name" value="Aldolase class I"/>
    <property type="match status" value="1"/>
</dbReference>
<evidence type="ECO:0000256" key="1">
    <source>
        <dbReference type="SAM" id="Phobius"/>
    </source>
</evidence>
<keyword evidence="4" id="KW-1185">Reference proteome</keyword>
<evidence type="ECO:0000313" key="3">
    <source>
        <dbReference type="EMBL" id="WGS64184.1"/>
    </source>
</evidence>
<dbReference type="InterPro" id="IPR017853">
    <property type="entry name" value="GH"/>
</dbReference>
<keyword evidence="1" id="KW-1133">Transmembrane helix</keyword>